<evidence type="ECO:0000313" key="5">
    <source>
        <dbReference type="EMBL" id="AZI54756.1"/>
    </source>
</evidence>
<dbReference type="GO" id="GO:0003677">
    <property type="term" value="F:DNA binding"/>
    <property type="evidence" value="ECO:0007669"/>
    <property type="project" value="UniProtKB-KW"/>
</dbReference>
<proteinExistence type="inferred from homology"/>
<dbReference type="InterPro" id="IPR002104">
    <property type="entry name" value="Integrase_catalytic"/>
</dbReference>
<dbReference type="KEGG" id="eva:EIB75_05595"/>
<feature type="domain" description="Tyr recombinase" evidence="4">
    <location>
        <begin position="240"/>
        <end position="435"/>
    </location>
</feature>
<dbReference type="PROSITE" id="PS51898">
    <property type="entry name" value="TYR_RECOMBINASE"/>
    <property type="match status" value="1"/>
</dbReference>
<dbReference type="InterPro" id="IPR050090">
    <property type="entry name" value="Tyrosine_recombinase_XerCD"/>
</dbReference>
<dbReference type="InterPro" id="IPR011010">
    <property type="entry name" value="DNA_brk_join_enz"/>
</dbReference>
<dbReference type="RefSeq" id="WP_124986005.1">
    <property type="nucleotide sequence ID" value="NZ_CP034160.1"/>
</dbReference>
<dbReference type="GO" id="GO:0006310">
    <property type="term" value="P:DNA recombination"/>
    <property type="evidence" value="ECO:0007669"/>
    <property type="project" value="UniProtKB-KW"/>
</dbReference>
<dbReference type="EMBL" id="CP034160">
    <property type="protein sequence ID" value="AZI54756.1"/>
    <property type="molecule type" value="Genomic_DNA"/>
</dbReference>
<dbReference type="PANTHER" id="PTHR30349:SF64">
    <property type="entry name" value="PROPHAGE INTEGRASE INTD-RELATED"/>
    <property type="match status" value="1"/>
</dbReference>
<dbReference type="InterPro" id="IPR013762">
    <property type="entry name" value="Integrase-like_cat_sf"/>
</dbReference>
<dbReference type="Proteomes" id="UP000272316">
    <property type="component" value="Chromosome"/>
</dbReference>
<dbReference type="Gene3D" id="1.10.443.10">
    <property type="entry name" value="Intergrase catalytic core"/>
    <property type="match status" value="1"/>
</dbReference>
<dbReference type="InterPro" id="IPR035386">
    <property type="entry name" value="Arm-DNA-bind_5"/>
</dbReference>
<evidence type="ECO:0000313" key="6">
    <source>
        <dbReference type="Proteomes" id="UP000272316"/>
    </source>
</evidence>
<dbReference type="Pfam" id="PF00589">
    <property type="entry name" value="Phage_integrase"/>
    <property type="match status" value="1"/>
</dbReference>
<dbReference type="CDD" id="cd01185">
    <property type="entry name" value="INTN1_C_like"/>
    <property type="match status" value="1"/>
</dbReference>
<dbReference type="AlphaFoldDB" id="A0A3G8ZLI9"/>
<dbReference type="Pfam" id="PF17293">
    <property type="entry name" value="Arm-DNA-bind_5"/>
    <property type="match status" value="1"/>
</dbReference>
<dbReference type="GO" id="GO:0015074">
    <property type="term" value="P:DNA integration"/>
    <property type="evidence" value="ECO:0007669"/>
    <property type="project" value="InterPro"/>
</dbReference>
<dbReference type="InterPro" id="IPR025269">
    <property type="entry name" value="SAM-like_dom"/>
</dbReference>
<dbReference type="PANTHER" id="PTHR30349">
    <property type="entry name" value="PHAGE INTEGRASE-RELATED"/>
    <property type="match status" value="1"/>
</dbReference>
<dbReference type="Pfam" id="PF13102">
    <property type="entry name" value="Phage_int_SAM_5"/>
    <property type="match status" value="1"/>
</dbReference>
<evidence type="ECO:0000256" key="3">
    <source>
        <dbReference type="ARBA" id="ARBA00023172"/>
    </source>
</evidence>
<comment type="similarity">
    <text evidence="1">Belongs to the 'phage' integrase family.</text>
</comment>
<protein>
    <submittedName>
        <fullName evidence="5">Site-specific integrase</fullName>
    </submittedName>
</protein>
<dbReference type="SUPFAM" id="SSF56349">
    <property type="entry name" value="DNA breaking-rejoining enzymes"/>
    <property type="match status" value="1"/>
</dbReference>
<dbReference type="Gene3D" id="1.10.150.130">
    <property type="match status" value="1"/>
</dbReference>
<sequence>MITIKRKITVELEKRKKNGQLINENVPIFFRLTYNSNRINLFTGFRINRNLWDEKSLEVKAGVQNENGIRADEINSRISNLSSELHSFFIKCQIEDRIPETEEVRFQFNSLKDKGEKLRNKAGQKNSPGQEIKKTFFDVFDEFTSYSGKVNNWTDDTFKKFTALKNHLLKYKEDLAFTDLDSEGMTKLLSYFSSTLKLNNVTTKKYIKNIKWFMRFAVKYEYCDNKFFKEFNPKIKTAEKPIIFLSEEEIKKIIDYEIADTKLYLHRVRDVLLFTCFSGLRHSDVLKLRKSDIHNGKLHIITKKTSDALTIELNNIAIEILEKYKDFEPENNLALPVISNQKYNEYLKELAKLAEINQPISHTYFIGNKRMDDVKPKHELFSSHIGRRTFICLCIARGVPIQVIMKWTGHSDYQSMKPYIDVVDSTREVQMQKLNFI</sequence>
<organism evidence="5 6">
    <name type="scientific">Epilithonimonas vandammei</name>
    <dbReference type="NCBI Taxonomy" id="2487072"/>
    <lineage>
        <taxon>Bacteria</taxon>
        <taxon>Pseudomonadati</taxon>
        <taxon>Bacteroidota</taxon>
        <taxon>Flavobacteriia</taxon>
        <taxon>Flavobacteriales</taxon>
        <taxon>Weeksellaceae</taxon>
        <taxon>Chryseobacterium group</taxon>
        <taxon>Epilithonimonas</taxon>
    </lineage>
</organism>
<name>A0A3G8ZLI9_9FLAO</name>
<dbReference type="InterPro" id="IPR010998">
    <property type="entry name" value="Integrase_recombinase_N"/>
</dbReference>
<evidence type="ECO:0000259" key="4">
    <source>
        <dbReference type="PROSITE" id="PS51898"/>
    </source>
</evidence>
<keyword evidence="2" id="KW-0238">DNA-binding</keyword>
<reference evidence="6" key="1">
    <citation type="submission" date="2018-11" db="EMBL/GenBank/DDBJ databases">
        <title>Proposal to divide the Flavobacteriaceae and reorganize its genera based on Amino Acid Identity values calculated from whole genome sequences.</title>
        <authorList>
            <person name="Nicholson A.C."/>
            <person name="Gulvik C.A."/>
            <person name="Whitney A.M."/>
            <person name="Sheth M."/>
            <person name="Batra D."/>
            <person name="Pryor J."/>
            <person name="Bernardet J.-F."/>
            <person name="Hugo C."/>
            <person name="Kampfer P."/>
            <person name="Newman J.D."/>
            <person name="McQuiston J.R."/>
        </authorList>
    </citation>
    <scope>NUCLEOTIDE SEQUENCE [LARGE SCALE GENOMIC DNA]</scope>
    <source>
        <strain evidence="6">H6466</strain>
    </source>
</reference>
<evidence type="ECO:0000256" key="1">
    <source>
        <dbReference type="ARBA" id="ARBA00008857"/>
    </source>
</evidence>
<gene>
    <name evidence="5" type="ORF">EIB75_05595</name>
</gene>
<accession>A0A3G8ZLI9</accession>
<evidence type="ECO:0000256" key="2">
    <source>
        <dbReference type="ARBA" id="ARBA00023125"/>
    </source>
</evidence>
<keyword evidence="3" id="KW-0233">DNA recombination</keyword>